<evidence type="ECO:0000313" key="4">
    <source>
        <dbReference type="EMBL" id="QLI81786.1"/>
    </source>
</evidence>
<feature type="domain" description="Methyl-accepting transducer" evidence="3">
    <location>
        <begin position="17"/>
        <end position="80"/>
    </location>
</feature>
<dbReference type="Proteomes" id="UP000510822">
    <property type="component" value="Chromosome"/>
</dbReference>
<protein>
    <recommendedName>
        <fullName evidence="3">Methyl-accepting transducer domain-containing protein</fullName>
    </recommendedName>
</protein>
<evidence type="ECO:0000313" key="5">
    <source>
        <dbReference type="Proteomes" id="UP000510822"/>
    </source>
</evidence>
<accession>A0A7D5ZDX5</accession>
<dbReference type="EMBL" id="CP058952">
    <property type="protein sequence ID" value="QLI81786.1"/>
    <property type="molecule type" value="Genomic_DNA"/>
</dbReference>
<dbReference type="GO" id="GO:0016020">
    <property type="term" value="C:membrane"/>
    <property type="evidence" value="ECO:0007669"/>
    <property type="project" value="InterPro"/>
</dbReference>
<proteinExistence type="predicted"/>
<keyword evidence="5" id="KW-1185">Reference proteome</keyword>
<dbReference type="KEGG" id="cfon:HZU75_09695"/>
<sequence length="195" mass="21386">MSEAVSGVSALRQSVLIHEEVKVVIRNCFEINLMGLNAILLAKKSGESARGFGVISSELRLLSIELQSAMQHLSQLTQELLAAATQRLQAERRLARLADASSHSEQIRQILSPAMHQAHSRLAQLVSANRFEECLDDANRACTFGLVLARSARIESAYSGNMRSVLAELSETFALKIEAILPRLAALQRITHSLN</sequence>
<dbReference type="GO" id="GO:0006935">
    <property type="term" value="P:chemotaxis"/>
    <property type="evidence" value="ECO:0007669"/>
    <property type="project" value="InterPro"/>
</dbReference>
<evidence type="ECO:0000259" key="3">
    <source>
        <dbReference type="PROSITE" id="PS50111"/>
    </source>
</evidence>
<name>A0A7D5ZDX5_9NEIS</name>
<reference evidence="4 5" key="1">
    <citation type="journal article" date="2016" name="Int. J. Syst. Evol. Microbiol.">
        <title>Chitinibacter fontanus sp. nov., isolated from a spring.</title>
        <authorList>
            <person name="Sheu S.Y."/>
            <person name="Li Y.S."/>
            <person name="Young C.C."/>
            <person name="Chen W.M."/>
        </authorList>
    </citation>
    <scope>NUCLEOTIDE SEQUENCE [LARGE SCALE GENOMIC DNA]</scope>
    <source>
        <strain evidence="4 5">STM-7</strain>
    </source>
</reference>
<keyword evidence="2" id="KW-0175">Coiled coil</keyword>
<dbReference type="PRINTS" id="PR00260">
    <property type="entry name" value="CHEMTRNSDUCR"/>
</dbReference>
<dbReference type="GO" id="GO:0007165">
    <property type="term" value="P:signal transduction"/>
    <property type="evidence" value="ECO:0007669"/>
    <property type="project" value="UniProtKB-KW"/>
</dbReference>
<dbReference type="RefSeq" id="WP_180305894.1">
    <property type="nucleotide sequence ID" value="NZ_CP058952.1"/>
</dbReference>
<dbReference type="Gene3D" id="1.10.287.950">
    <property type="entry name" value="Methyl-accepting chemotaxis protein"/>
    <property type="match status" value="1"/>
</dbReference>
<evidence type="ECO:0000256" key="1">
    <source>
        <dbReference type="PROSITE-ProRule" id="PRU00284"/>
    </source>
</evidence>
<feature type="coiled-coil region" evidence="2">
    <location>
        <begin position="59"/>
        <end position="93"/>
    </location>
</feature>
<dbReference type="SUPFAM" id="SSF58104">
    <property type="entry name" value="Methyl-accepting chemotaxis protein (MCP) signaling domain"/>
    <property type="match status" value="1"/>
</dbReference>
<evidence type="ECO:0000256" key="2">
    <source>
        <dbReference type="SAM" id="Coils"/>
    </source>
</evidence>
<dbReference type="PROSITE" id="PS50111">
    <property type="entry name" value="CHEMOTAXIS_TRANSDUC_2"/>
    <property type="match status" value="1"/>
</dbReference>
<dbReference type="AlphaFoldDB" id="A0A7D5ZDX5"/>
<organism evidence="4 5">
    <name type="scientific">Chitinibacter fontanus</name>
    <dbReference type="NCBI Taxonomy" id="1737446"/>
    <lineage>
        <taxon>Bacteria</taxon>
        <taxon>Pseudomonadati</taxon>
        <taxon>Pseudomonadota</taxon>
        <taxon>Betaproteobacteria</taxon>
        <taxon>Neisseriales</taxon>
        <taxon>Chitinibacteraceae</taxon>
        <taxon>Chitinibacter</taxon>
    </lineage>
</organism>
<keyword evidence="1" id="KW-0807">Transducer</keyword>
<dbReference type="InterPro" id="IPR004090">
    <property type="entry name" value="Chemotax_Me-accpt_rcpt"/>
</dbReference>
<gene>
    <name evidence="4" type="ORF">HZU75_09695</name>
</gene>
<dbReference type="GO" id="GO:0004888">
    <property type="term" value="F:transmembrane signaling receptor activity"/>
    <property type="evidence" value="ECO:0007669"/>
    <property type="project" value="InterPro"/>
</dbReference>
<dbReference type="InterPro" id="IPR004089">
    <property type="entry name" value="MCPsignal_dom"/>
</dbReference>